<evidence type="ECO:0000256" key="7">
    <source>
        <dbReference type="SAM" id="Phobius"/>
    </source>
</evidence>
<dbReference type="PANTHER" id="PTHR19302">
    <property type="entry name" value="GAMMA TUBULIN COMPLEX PROTEIN"/>
    <property type="match status" value="1"/>
</dbReference>
<sequence>MSEFKLHQLVTNLLQSLPNKNTPEELVEFLQNHVDVNNQTSFMAVQSNINYLAQQSSNPQSFAMKYDDLKRKNVDSLGLFVQLIHLISEDRGIKDFLERNVKRSSPSCSNTKMTKDDLPQVKHRLKSAKARMSTKHDISSLLNRSGPPIPSTPSVASWVQRRPSMSWDFSSRTSITTSHPINNIPATSQENILINDLLNILIGLPANYIEAQELKDPYESREFIINEHVDPSLRQLVKQILPLASHYSIVQRFTEEKMRFEFGQVNNALAECMSAIIVDYTLFITQLESEFQSGNLTLHKMWYYIQKNFHSLGIVSDIATTINKSESCGGKVLSLLHENIAGYIGDSRAQDLCVTLMQAACVPYMKMLGMWIYKGIISDPIHEFLVEDNEVVQKEDMPVDYSADYWDKKYTIRRERIPKFLEPVFGIILKAGKYLNVIRQCGKSLSNKVQVIEYKKEEKHYIEAIKKAYKYASETLLDLVMKEQDLLGRLRSVKHYFLLDQGDFIVTFLTLCEKVLSKDVADVVQARLDSLLDLALRLSSAVNDPYKDDLRTELLQIDLLTQMKKILSIETYEEQNYRSVKKSNTLLAIESFSFSYEVRWPLSLIFNKNSLACYQMIFRHLFYCKYVERMVCQVWRSNKVAKSFPLSAARQYRSAFALRQRMLHCVQNLEYHMMVEVIEPHWCVFLQKISKVSNVDEILDCHNHFLNMCLKDCMLTITNLLVIITKLLSICVSFCKFMQRTQRYFVEAELGSLPNSFCESFNQGEAVQQDGPNDADTGSFEDSIAKYDLEFTATLMQLLDLINNIDRKDSDHDRLFNLLYRLDFNSYYTGKFHRMGLDHLKQDASG</sequence>
<dbReference type="InterPro" id="IPR041470">
    <property type="entry name" value="GCP_N"/>
</dbReference>
<keyword evidence="7" id="KW-0812">Transmembrane</keyword>
<organism evidence="10 11">
    <name type="scientific">Nicrophorus vespilloides</name>
    <name type="common">Boreal carrion beetle</name>
    <dbReference type="NCBI Taxonomy" id="110193"/>
    <lineage>
        <taxon>Eukaryota</taxon>
        <taxon>Metazoa</taxon>
        <taxon>Ecdysozoa</taxon>
        <taxon>Arthropoda</taxon>
        <taxon>Hexapoda</taxon>
        <taxon>Insecta</taxon>
        <taxon>Pterygota</taxon>
        <taxon>Neoptera</taxon>
        <taxon>Endopterygota</taxon>
        <taxon>Coleoptera</taxon>
        <taxon>Polyphaga</taxon>
        <taxon>Staphyliniformia</taxon>
        <taxon>Silphidae</taxon>
        <taxon>Nicrophorinae</taxon>
        <taxon>Nicrophorus</taxon>
    </lineage>
</organism>
<feature type="domain" description="Gamma tubulin complex component protein N-terminal" evidence="9">
    <location>
        <begin position="194"/>
        <end position="483"/>
    </location>
</feature>
<dbReference type="GeneID" id="108562173"/>
<evidence type="ECO:0000256" key="4">
    <source>
        <dbReference type="ARBA" id="ARBA00023212"/>
    </source>
</evidence>
<dbReference type="InterPro" id="IPR042241">
    <property type="entry name" value="GCP_C_sf"/>
</dbReference>
<feature type="transmembrane region" description="Helical" evidence="7">
    <location>
        <begin position="714"/>
        <end position="735"/>
    </location>
</feature>
<feature type="domain" description="Gamma tubulin complex component C-terminal" evidence="8">
    <location>
        <begin position="486"/>
        <end position="828"/>
    </location>
</feature>
<proteinExistence type="inferred from homology"/>
<dbReference type="InterPro" id="IPR040457">
    <property type="entry name" value="GCP_C"/>
</dbReference>
<keyword evidence="2 5" id="KW-0963">Cytoplasm</keyword>
<protein>
    <recommendedName>
        <fullName evidence="5">Gamma-tubulin complex component</fullName>
    </recommendedName>
</protein>
<accession>A0ABM1MMW2</accession>
<keyword evidence="7" id="KW-1133">Transmembrane helix</keyword>
<dbReference type="Pfam" id="PF04130">
    <property type="entry name" value="GCP_C_terminal"/>
    <property type="match status" value="1"/>
</dbReference>
<comment type="subcellular location">
    <subcellularLocation>
        <location evidence="5">Cytoplasm</location>
        <location evidence="5">Cytoskeleton</location>
        <location evidence="5">Microtubule organizing center</location>
    </subcellularLocation>
</comment>
<keyword evidence="3 5" id="KW-0493">Microtubule</keyword>
<dbReference type="Gene3D" id="1.20.120.1900">
    <property type="entry name" value="Gamma-tubulin complex, C-terminal domain"/>
    <property type="match status" value="1"/>
</dbReference>
<dbReference type="Proteomes" id="UP000695000">
    <property type="component" value="Unplaced"/>
</dbReference>
<evidence type="ECO:0000313" key="10">
    <source>
        <dbReference type="Proteomes" id="UP000695000"/>
    </source>
</evidence>
<dbReference type="Pfam" id="PF17681">
    <property type="entry name" value="GCP_N_terminal"/>
    <property type="match status" value="1"/>
</dbReference>
<reference evidence="11" key="1">
    <citation type="submission" date="2025-08" db="UniProtKB">
        <authorList>
            <consortium name="RefSeq"/>
        </authorList>
    </citation>
    <scope>IDENTIFICATION</scope>
    <source>
        <tissue evidence="11">Whole Larva</tissue>
    </source>
</reference>
<dbReference type="RefSeq" id="XP_017775912.1">
    <property type="nucleotide sequence ID" value="XM_017920423.1"/>
</dbReference>
<evidence type="ECO:0000256" key="6">
    <source>
        <dbReference type="SAM" id="MobiDB-lite"/>
    </source>
</evidence>
<name>A0ABM1MMW2_NICVS</name>
<evidence type="ECO:0000259" key="8">
    <source>
        <dbReference type="Pfam" id="PF04130"/>
    </source>
</evidence>
<evidence type="ECO:0000256" key="3">
    <source>
        <dbReference type="ARBA" id="ARBA00022701"/>
    </source>
</evidence>
<gene>
    <name evidence="11" type="primary">LOC108562173</name>
</gene>
<keyword evidence="4 5" id="KW-0206">Cytoskeleton</keyword>
<keyword evidence="10" id="KW-1185">Reference proteome</keyword>
<keyword evidence="7" id="KW-0472">Membrane</keyword>
<evidence type="ECO:0000313" key="11">
    <source>
        <dbReference type="RefSeq" id="XP_017775912.1"/>
    </source>
</evidence>
<evidence type="ECO:0000256" key="2">
    <source>
        <dbReference type="ARBA" id="ARBA00022490"/>
    </source>
</evidence>
<comment type="similarity">
    <text evidence="1 5">Belongs to the TUBGCP family.</text>
</comment>
<evidence type="ECO:0000256" key="1">
    <source>
        <dbReference type="ARBA" id="ARBA00010337"/>
    </source>
</evidence>
<feature type="region of interest" description="Disordered" evidence="6">
    <location>
        <begin position="136"/>
        <end position="155"/>
    </location>
</feature>
<dbReference type="InterPro" id="IPR007259">
    <property type="entry name" value="GCP"/>
</dbReference>
<dbReference type="PANTHER" id="PTHR19302:SF13">
    <property type="entry name" value="GAMMA-TUBULIN COMPLEX COMPONENT 2"/>
    <property type="match status" value="1"/>
</dbReference>
<evidence type="ECO:0000256" key="5">
    <source>
        <dbReference type="RuleBase" id="RU363050"/>
    </source>
</evidence>
<evidence type="ECO:0000259" key="9">
    <source>
        <dbReference type="Pfam" id="PF17681"/>
    </source>
</evidence>